<protein>
    <submittedName>
        <fullName evidence="2">Uncharacterized protein</fullName>
    </submittedName>
</protein>
<comment type="caution">
    <text evidence="2">The sequence shown here is derived from an EMBL/GenBank/DDBJ whole genome shotgun (WGS) entry which is preliminary data.</text>
</comment>
<feature type="compositionally biased region" description="Basic residues" evidence="1">
    <location>
        <begin position="7"/>
        <end position="27"/>
    </location>
</feature>
<evidence type="ECO:0000313" key="2">
    <source>
        <dbReference type="EMBL" id="MBE1585824.1"/>
    </source>
</evidence>
<feature type="region of interest" description="Disordered" evidence="1">
    <location>
        <begin position="1"/>
        <end position="27"/>
    </location>
</feature>
<feature type="compositionally biased region" description="Basic and acidic residues" evidence="1">
    <location>
        <begin position="104"/>
        <end position="113"/>
    </location>
</feature>
<dbReference type="Proteomes" id="UP000633509">
    <property type="component" value="Unassembled WGS sequence"/>
</dbReference>
<evidence type="ECO:0000256" key="1">
    <source>
        <dbReference type="SAM" id="MobiDB-lite"/>
    </source>
</evidence>
<dbReference type="EMBL" id="JADBEK010000001">
    <property type="protein sequence ID" value="MBE1585824.1"/>
    <property type="molecule type" value="Genomic_DNA"/>
</dbReference>
<name>A0ABR9LYV7_9ACTN</name>
<accession>A0ABR9LYV7</accession>
<evidence type="ECO:0000313" key="3">
    <source>
        <dbReference type="Proteomes" id="UP000633509"/>
    </source>
</evidence>
<feature type="compositionally biased region" description="Low complexity" evidence="1">
    <location>
        <begin position="117"/>
        <end position="136"/>
    </location>
</feature>
<keyword evidence="3" id="KW-1185">Reference proteome</keyword>
<feature type="region of interest" description="Disordered" evidence="1">
    <location>
        <begin position="67"/>
        <end position="172"/>
    </location>
</feature>
<dbReference type="RefSeq" id="WP_192786494.1">
    <property type="nucleotide sequence ID" value="NZ_JADBEK010000001.1"/>
</dbReference>
<gene>
    <name evidence="2" type="ORF">H4W80_004082</name>
</gene>
<reference evidence="2 3" key="1">
    <citation type="submission" date="2020-10" db="EMBL/GenBank/DDBJ databases">
        <title>Sequencing the genomes of 1000 actinobacteria strains.</title>
        <authorList>
            <person name="Klenk H.-P."/>
        </authorList>
    </citation>
    <scope>NUCLEOTIDE SEQUENCE [LARGE SCALE GENOMIC DNA]</scope>
    <source>
        <strain evidence="2 3">DSM 43173</strain>
    </source>
</reference>
<organism evidence="2 3">
    <name type="scientific">Nonomuraea angiospora</name>
    <dbReference type="NCBI Taxonomy" id="46172"/>
    <lineage>
        <taxon>Bacteria</taxon>
        <taxon>Bacillati</taxon>
        <taxon>Actinomycetota</taxon>
        <taxon>Actinomycetes</taxon>
        <taxon>Streptosporangiales</taxon>
        <taxon>Streptosporangiaceae</taxon>
        <taxon>Nonomuraea</taxon>
    </lineage>
</organism>
<sequence length="276" mass="28096">MGGSGKRGSRRRAAGRHAATRSWRRGLGRRWAAGAVGAVALAGGVAAVLGANGTFGANGSFGGALTAASAQQARPAPPARSEPENGSAALPGKGVGTTGVRASAEAKTRELPKSEPPSRAAPVSPAAVSPRAVSPSGVEQGLVPGTTDAQDLLAGGPDPGEAEGYKANGPSRHTDQQAAEYFRTHWGPDDKALKRLKDIRTVGGYLRIYTDLPETAGNSSSAITLCERGLAYLRARGVAHPVVFVQAEFGENGNPVLANILGPSDTTCRVTHPAPD</sequence>
<proteinExistence type="predicted"/>